<reference evidence="1" key="1">
    <citation type="submission" date="2020-09" db="EMBL/GenBank/DDBJ databases">
        <title>Novel species of Mucilaginibacter isolated from a glacier on the Tibetan Plateau.</title>
        <authorList>
            <person name="Liu Q."/>
            <person name="Xin Y.-H."/>
        </authorList>
    </citation>
    <scope>NUCLEOTIDE SEQUENCE</scope>
    <source>
        <strain evidence="1">ZB1P21</strain>
    </source>
</reference>
<gene>
    <name evidence="1" type="ORF">IDJ76_14215</name>
</gene>
<dbReference type="EMBL" id="JACWMX010000005">
    <property type="protein sequence ID" value="MBD1394260.1"/>
    <property type="molecule type" value="Genomic_DNA"/>
</dbReference>
<dbReference type="RefSeq" id="WP_191163996.1">
    <property type="nucleotide sequence ID" value="NZ_JACWMX010000005.1"/>
</dbReference>
<evidence type="ECO:0000313" key="1">
    <source>
        <dbReference type="EMBL" id="MBD1394260.1"/>
    </source>
</evidence>
<dbReference type="AlphaFoldDB" id="A0A926NUI7"/>
<sequence length="157" mass="17751">MKVEQQAAATLLEQGIKVRVTAPLLFRVFGRKIIELVMLAPNQGTLLRISALYLSTGIQADELKEMDEGNAHALFTKHGRTLCSIIAVAWLHGYWRGKLFTRIVSRWLYWHLNNMQMLTIVNLLVMLSSKESFTTSIRLIATMKITAPNLSHENQGS</sequence>
<name>A0A926NUI7_9SPHI</name>
<protein>
    <submittedName>
        <fullName evidence="1">Uncharacterized protein</fullName>
    </submittedName>
</protein>
<dbReference type="Proteomes" id="UP000619078">
    <property type="component" value="Unassembled WGS sequence"/>
</dbReference>
<organism evidence="1 2">
    <name type="scientific">Mucilaginibacter glaciei</name>
    <dbReference type="NCBI Taxonomy" id="2772109"/>
    <lineage>
        <taxon>Bacteria</taxon>
        <taxon>Pseudomonadati</taxon>
        <taxon>Bacteroidota</taxon>
        <taxon>Sphingobacteriia</taxon>
        <taxon>Sphingobacteriales</taxon>
        <taxon>Sphingobacteriaceae</taxon>
        <taxon>Mucilaginibacter</taxon>
    </lineage>
</organism>
<comment type="caution">
    <text evidence="1">The sequence shown here is derived from an EMBL/GenBank/DDBJ whole genome shotgun (WGS) entry which is preliminary data.</text>
</comment>
<accession>A0A926NUI7</accession>
<proteinExistence type="predicted"/>
<keyword evidence="2" id="KW-1185">Reference proteome</keyword>
<evidence type="ECO:0000313" key="2">
    <source>
        <dbReference type="Proteomes" id="UP000619078"/>
    </source>
</evidence>